<reference evidence="2 3" key="1">
    <citation type="journal article" date="2019" name="Int. J. Syst. Evol. Microbiol.">
        <title>Capsulimonas corticalis gen. nov., sp. nov., an aerobic capsulated bacterium, of a novel bacterial order, Capsulimonadales ord. nov., of the class Armatimonadia of the phylum Armatimonadetes.</title>
        <authorList>
            <person name="Li J."/>
            <person name="Kudo C."/>
            <person name="Tonouchi A."/>
        </authorList>
    </citation>
    <scope>NUCLEOTIDE SEQUENCE [LARGE SCALE GENOMIC DNA]</scope>
    <source>
        <strain evidence="2 3">AX-7</strain>
    </source>
</reference>
<dbReference type="Gene3D" id="2.80.10.50">
    <property type="match status" value="3"/>
</dbReference>
<dbReference type="EMBL" id="AP025739">
    <property type="protein sequence ID" value="BDI34313.1"/>
    <property type="molecule type" value="Genomic_DNA"/>
</dbReference>
<dbReference type="InterPro" id="IPR035992">
    <property type="entry name" value="Ricin_B-like_lectins"/>
</dbReference>
<evidence type="ECO:0000313" key="3">
    <source>
        <dbReference type="Proteomes" id="UP000287394"/>
    </source>
</evidence>
<dbReference type="Pfam" id="PF14200">
    <property type="entry name" value="RicinB_lectin_2"/>
    <property type="match status" value="1"/>
</dbReference>
<dbReference type="AlphaFoldDB" id="A0A402CWZ5"/>
<gene>
    <name evidence="2" type="ORF">CCAX7_63640</name>
</gene>
<organism evidence="2 3">
    <name type="scientific">Capsulimonas corticalis</name>
    <dbReference type="NCBI Taxonomy" id="2219043"/>
    <lineage>
        <taxon>Bacteria</taxon>
        <taxon>Bacillati</taxon>
        <taxon>Armatimonadota</taxon>
        <taxon>Armatimonadia</taxon>
        <taxon>Capsulimonadales</taxon>
        <taxon>Capsulimonadaceae</taxon>
        <taxon>Capsulimonas</taxon>
    </lineage>
</organism>
<name>A0A402CWZ5_9BACT</name>
<sequence length="451" mass="47543">MKHLLWKQAAGALSAAAFTVGLLAGGAALPNAASAATSGVFGGGPFYNNATNNINEIKNSGFKEVIVWNIQVHSNGDLNFNGEFPLCSNGSYVGGSTHPDFAGNMASLKQGTVQRITFSVGSSNVGDFQDVRDLINSQGTGSGSILYRNFQALKNAIPSLDCIDLDDENCYDQSTMTQFCVMLGNLGYVVALDPYTNGSFWTTVASQVNSQRGGTIDSVHLQCYSGGGGNNPCSWNFGGIPVYPGVDSGANSPSSVQTLMTNWKNQCGISGGWMWLYDGFIGNAAAYASAINNGIGASTIPNGDYEIVATTTGNALDCYGYGTGNGTVIQLWPYAGTTNQKWQINSLNNGYYSIKTINPDGTIGRSLDCTGASANDGTYIELWDWNGGPWQQWAITPTSGGAYKISTAGTKSDGSHDVLDGQGCSGANNTRILLWSWGGGGCQQQWKFIPR</sequence>
<dbReference type="Proteomes" id="UP000287394">
    <property type="component" value="Chromosome"/>
</dbReference>
<evidence type="ECO:0000313" key="2">
    <source>
        <dbReference type="EMBL" id="BDI34313.1"/>
    </source>
</evidence>
<protein>
    <recommendedName>
        <fullName evidence="1">Ricin B lectin domain-containing protein</fullName>
    </recommendedName>
</protein>
<accession>A0A402CWZ5</accession>
<dbReference type="KEGG" id="ccot:CCAX7_63640"/>
<dbReference type="RefSeq" id="WP_165864248.1">
    <property type="nucleotide sequence ID" value="NZ_AP025739.1"/>
</dbReference>
<dbReference type="SUPFAM" id="SSF50370">
    <property type="entry name" value="Ricin B-like lectins"/>
    <property type="match status" value="1"/>
</dbReference>
<dbReference type="InterPro" id="IPR000772">
    <property type="entry name" value="Ricin_B_lectin"/>
</dbReference>
<evidence type="ECO:0000259" key="1">
    <source>
        <dbReference type="Pfam" id="PF14200"/>
    </source>
</evidence>
<proteinExistence type="predicted"/>
<feature type="domain" description="Ricin B lectin" evidence="1">
    <location>
        <begin position="338"/>
        <end position="435"/>
    </location>
</feature>
<dbReference type="CDD" id="cd00161">
    <property type="entry name" value="beta-trefoil_Ricin-like"/>
    <property type="match status" value="1"/>
</dbReference>
<dbReference type="PROSITE" id="PS50231">
    <property type="entry name" value="RICIN_B_LECTIN"/>
    <property type="match status" value="1"/>
</dbReference>
<keyword evidence="3" id="KW-1185">Reference proteome</keyword>